<dbReference type="InterPro" id="IPR029481">
    <property type="entry name" value="ABC_trans_N"/>
</dbReference>
<keyword evidence="4" id="KW-1003">Cell membrane</keyword>
<dbReference type="Pfam" id="PF06422">
    <property type="entry name" value="PDR_CDR"/>
    <property type="match status" value="1"/>
</dbReference>
<dbReference type="Pfam" id="PF00005">
    <property type="entry name" value="ABC_tran"/>
    <property type="match status" value="2"/>
</dbReference>
<feature type="compositionally biased region" description="Basic and acidic residues" evidence="14">
    <location>
        <begin position="421"/>
        <end position="433"/>
    </location>
</feature>
<accession>A0A2B7XU18</accession>
<comment type="catalytic activity">
    <reaction evidence="13">
        <text>(S)-miconazole(in) + ATP + H2O = (S)-miconazole(out) + ADP + phosphate + H(+)</text>
        <dbReference type="Rhea" id="RHEA:61932"/>
        <dbReference type="ChEBI" id="CHEBI:15377"/>
        <dbReference type="ChEBI" id="CHEBI:15378"/>
        <dbReference type="ChEBI" id="CHEBI:30616"/>
        <dbReference type="ChEBI" id="CHEBI:43474"/>
        <dbReference type="ChEBI" id="CHEBI:82897"/>
        <dbReference type="ChEBI" id="CHEBI:456216"/>
    </reaction>
    <physiologicalReaction direction="left-to-right" evidence="13">
        <dbReference type="Rhea" id="RHEA:61933"/>
    </physiologicalReaction>
</comment>
<dbReference type="OrthoDB" id="245989at2759"/>
<feature type="transmembrane region" description="Helical" evidence="15">
    <location>
        <begin position="1223"/>
        <end position="1242"/>
    </location>
</feature>
<feature type="region of interest" description="Disordered" evidence="14">
    <location>
        <begin position="1"/>
        <end position="21"/>
    </location>
</feature>
<evidence type="ECO:0000256" key="1">
    <source>
        <dbReference type="ARBA" id="ARBA00004651"/>
    </source>
</evidence>
<feature type="domain" description="ABC transporter" evidence="16">
    <location>
        <begin position="156"/>
        <end position="407"/>
    </location>
</feature>
<comment type="subcellular location">
    <subcellularLocation>
        <location evidence="1">Cell membrane</location>
        <topology evidence="1">Multi-pass membrane protein</topology>
    </subcellularLocation>
</comment>
<evidence type="ECO:0000256" key="2">
    <source>
        <dbReference type="ARBA" id="ARBA00006012"/>
    </source>
</evidence>
<dbReference type="Gene3D" id="3.40.50.300">
    <property type="entry name" value="P-loop containing nucleotide triphosphate hydrolases"/>
    <property type="match status" value="2"/>
</dbReference>
<dbReference type="GO" id="GO:0016887">
    <property type="term" value="F:ATP hydrolysis activity"/>
    <property type="evidence" value="ECO:0007669"/>
    <property type="project" value="InterPro"/>
</dbReference>
<feature type="transmembrane region" description="Helical" evidence="15">
    <location>
        <begin position="1335"/>
        <end position="1353"/>
    </location>
</feature>
<reference evidence="17 18" key="1">
    <citation type="submission" date="2017-10" db="EMBL/GenBank/DDBJ databases">
        <title>Comparative genomics in systemic dimorphic fungi from Ajellomycetaceae.</title>
        <authorList>
            <person name="Munoz J.F."/>
            <person name="Mcewen J.G."/>
            <person name="Clay O.K."/>
            <person name="Cuomo C.A."/>
        </authorList>
    </citation>
    <scope>NUCLEOTIDE SEQUENCE [LARGE SCALE GENOMIC DNA]</scope>
    <source>
        <strain evidence="17 18">UAMH7299</strain>
    </source>
</reference>
<feature type="transmembrane region" description="Helical" evidence="15">
    <location>
        <begin position="517"/>
        <end position="540"/>
    </location>
</feature>
<keyword evidence="9 15" id="KW-0472">Membrane</keyword>
<evidence type="ECO:0000256" key="8">
    <source>
        <dbReference type="ARBA" id="ARBA00022989"/>
    </source>
</evidence>
<feature type="transmembrane region" description="Helical" evidence="15">
    <location>
        <begin position="602"/>
        <end position="622"/>
    </location>
</feature>
<feature type="transmembrane region" description="Helical" evidence="15">
    <location>
        <begin position="629"/>
        <end position="651"/>
    </location>
</feature>
<dbReference type="InterPro" id="IPR013525">
    <property type="entry name" value="ABC2_TM"/>
</dbReference>
<keyword evidence="5 15" id="KW-0812">Transmembrane</keyword>
<dbReference type="InterPro" id="IPR034001">
    <property type="entry name" value="ABCG_PDR_1"/>
</dbReference>
<dbReference type="InterPro" id="IPR034003">
    <property type="entry name" value="ABCG_PDR_2"/>
</dbReference>
<dbReference type="GO" id="GO:0005886">
    <property type="term" value="C:plasma membrane"/>
    <property type="evidence" value="ECO:0007669"/>
    <property type="project" value="UniProtKB-SubCell"/>
</dbReference>
<evidence type="ECO:0000313" key="18">
    <source>
        <dbReference type="Proteomes" id="UP000224634"/>
    </source>
</evidence>
<feature type="transmembrane region" description="Helical" evidence="15">
    <location>
        <begin position="546"/>
        <end position="566"/>
    </location>
</feature>
<keyword evidence="7" id="KW-0067">ATP-binding</keyword>
<dbReference type="CDD" id="cd03232">
    <property type="entry name" value="ABCG_PDR_domain2"/>
    <property type="match status" value="1"/>
</dbReference>
<comment type="catalytic activity">
    <reaction evidence="10">
        <text>(R)-miconazole(in) + ATP + H2O = (R)-miconazole(out) + ADP + phosphate + H(+)</text>
        <dbReference type="Rhea" id="RHEA:61928"/>
        <dbReference type="ChEBI" id="CHEBI:15377"/>
        <dbReference type="ChEBI" id="CHEBI:15378"/>
        <dbReference type="ChEBI" id="CHEBI:30616"/>
        <dbReference type="ChEBI" id="CHEBI:43474"/>
        <dbReference type="ChEBI" id="CHEBI:82894"/>
        <dbReference type="ChEBI" id="CHEBI:456216"/>
    </reaction>
    <physiologicalReaction direction="left-to-right" evidence="10">
        <dbReference type="Rhea" id="RHEA:61929"/>
    </physiologicalReaction>
</comment>
<dbReference type="InterPro" id="IPR003439">
    <property type="entry name" value="ABC_transporter-like_ATP-bd"/>
</dbReference>
<sequence>MTSNSTSIPISPGGTGNDAEAERNVRDHDDYIYHSESPLSVALRSRTFSYDPQPELVRLATVLSRRWTQPSKDRTEREKLERTDTIAGLEPGDPVVDPLKPEFDFYKWVRLAMRLMEEDGIKQMRSGFTFKDLSVSGSGAALHLQSTVGTVLTSPFRLGELFSLAKKPVKQILRSFSGSVREGEMLVVLGRPGSGCSTFLKCISGDMHGLVKSENSVLHYNGIPQSTFHKELRGEAVYSGEDEKHFPHLTVGQTLNFAAAARTPQERVRGISRDQFSTKMAEVVMNIFGLSHTRNTKVGDDYVRGVSGGERKRVSIAEIALAGAPICCWDNSTRGLDAATALEFIQSLRIASDVVGMTQAVAIYQASQAIYDIFDKAIVLYEGRQIYFGPAKAAKQYFEGMGWYCPPRQTTGDFLTSVTNPRERRPREGFESKAPRTAQEFEQYWLQSQAFKDMQAEMEQNEKDHPPGGGALDAFREAHRQAQAKHVRPKSPYMISIPMQLKLCTLRAYQRLWNDKASTISIIMAQIFMSLIVGSIFFGTPDATDGFFAKSSVLFFAILLNALLTISEINKLYSQRPIVAKHASFAFYYAFTEALAGVLSDIPIKFAIATVFNIILYFLGGLRREPAQFFIFFLFTFITMLTMSAIFRTLAAATKTISQALAFAGVMVLAIVIYTGFTIQRSYMHPWFKWISWINPVAYAYEAILVNEVHNRRFECSTLVPPYGTGDNFECPIAGAVPGERTVSGDAWVHSTFGYSYSHIWRNLGILFGFQIFFYVIYLTATEVLSSTASTAEYLVFRRGSVPKYMQEHAREEIVEGPPSSSDSPSRLSGVVSAGVVSHNTDVTIIPPQKDILTWRNVIYDISIKGEPRRLLDHISGWVKPGTLTALMGVSGAGKTTLLDALAQRTSTGVITGEMLVNGKPLDASFQRKTGYVQQQDLHLETTTVREALQFSAMLRQPKSVSKAEKYDYVEDVIKMLNMEDFSEAVVGNPGEGLNVEQRKLLTIGVELAAKPALLLFLDEPTSGLDSQSSWAIITFLRKLADNGQAVLSTIHQPSAILFQEFDRLLFLAKGGKTVYFGDIGDNSQIMLNYFESHGAPTCGPDDNPAEYMLSIVGAGPSGKSTQDWPAVWNASKEASDVQLELDRIHTEKGRESQPDAPQEDSQTEFAMPEMYQIYHVTRRVFQQYWRTPSYIFGKFLLGIMSALFIGFSFYKQNSSSAGLQNVLFALFMMTTIFSTLVQQIMPRFVTQRSLFEVRERPSRAYSWKAFLLANIIVEIPYQILLGIVVWASLYYPVFGSHQSSERQGLFLLYAVQFFIFASTFAHMVIAGLPDAETAGHISTTLFSMTLIFNGVMQRPRALPGFWIFMWRVSPLTYTIGGLAAIGLHDRRVECAENEFAKFDPPAGSTCGQYLSRYLDAGAPGRLYNPTATSQCRYCPLQNGDQFLAGSEIHWGDRWRNFGLGWAYILFNIGAAVVLYYLLRVRKSKPKSSMGKKWIRLMGWYASRLGYWVRGLFAEHVEAPPRGKEHINDRVI</sequence>
<feature type="transmembrane region" description="Helical" evidence="15">
    <location>
        <begin position="657"/>
        <end position="679"/>
    </location>
</feature>
<feature type="region of interest" description="Disordered" evidence="14">
    <location>
        <begin position="414"/>
        <end position="433"/>
    </location>
</feature>
<dbReference type="InterPro" id="IPR043926">
    <property type="entry name" value="ABCG_dom"/>
</dbReference>
<comment type="catalytic activity">
    <reaction evidence="12">
        <text>fluconazole(in) + ATP + H2O = fluconazole(out) + ADP + phosphate + H(+)</text>
        <dbReference type="Rhea" id="RHEA:61916"/>
        <dbReference type="ChEBI" id="CHEBI:15377"/>
        <dbReference type="ChEBI" id="CHEBI:15378"/>
        <dbReference type="ChEBI" id="CHEBI:30616"/>
        <dbReference type="ChEBI" id="CHEBI:43474"/>
        <dbReference type="ChEBI" id="CHEBI:46081"/>
        <dbReference type="ChEBI" id="CHEBI:456216"/>
    </reaction>
    <physiologicalReaction direction="left-to-right" evidence="12">
        <dbReference type="Rhea" id="RHEA:61917"/>
    </physiologicalReaction>
</comment>
<evidence type="ECO:0000256" key="6">
    <source>
        <dbReference type="ARBA" id="ARBA00022741"/>
    </source>
</evidence>
<evidence type="ECO:0000256" key="9">
    <source>
        <dbReference type="ARBA" id="ARBA00023136"/>
    </source>
</evidence>
<dbReference type="GO" id="GO:0140359">
    <property type="term" value="F:ABC-type transporter activity"/>
    <property type="evidence" value="ECO:0007669"/>
    <property type="project" value="InterPro"/>
</dbReference>
<evidence type="ECO:0000256" key="12">
    <source>
        <dbReference type="ARBA" id="ARBA00047981"/>
    </source>
</evidence>
<feature type="transmembrane region" description="Helical" evidence="15">
    <location>
        <begin position="1191"/>
        <end position="1211"/>
    </location>
</feature>
<evidence type="ECO:0000256" key="3">
    <source>
        <dbReference type="ARBA" id="ARBA00022448"/>
    </source>
</evidence>
<evidence type="ECO:0000256" key="4">
    <source>
        <dbReference type="ARBA" id="ARBA00022475"/>
    </source>
</evidence>
<proteinExistence type="inferred from homology"/>
<evidence type="ECO:0000259" key="16">
    <source>
        <dbReference type="PROSITE" id="PS50893"/>
    </source>
</evidence>
<dbReference type="InterPro" id="IPR003593">
    <property type="entry name" value="AAA+_ATPase"/>
</dbReference>
<evidence type="ECO:0000256" key="11">
    <source>
        <dbReference type="ARBA" id="ARBA00047823"/>
    </source>
</evidence>
<name>A0A2B7XU18_POLH7</name>
<comment type="caution">
    <text evidence="17">The sequence shown here is derived from an EMBL/GenBank/DDBJ whole genome shotgun (WGS) entry which is preliminary data.</text>
</comment>
<dbReference type="PROSITE" id="PS00211">
    <property type="entry name" value="ABC_TRANSPORTER_1"/>
    <property type="match status" value="1"/>
</dbReference>
<dbReference type="Pfam" id="PF19055">
    <property type="entry name" value="ABC2_membrane_7"/>
    <property type="match status" value="1"/>
</dbReference>
<dbReference type="Pfam" id="PF01061">
    <property type="entry name" value="ABC2_membrane"/>
    <property type="match status" value="2"/>
</dbReference>
<dbReference type="PANTHER" id="PTHR19241">
    <property type="entry name" value="ATP-BINDING CASSETTE TRANSPORTER"/>
    <property type="match status" value="1"/>
</dbReference>
<dbReference type="InterPro" id="IPR027417">
    <property type="entry name" value="P-loop_NTPase"/>
</dbReference>
<dbReference type="InterPro" id="IPR010929">
    <property type="entry name" value="PDR_CDR_ABC"/>
</dbReference>
<dbReference type="Pfam" id="PF14510">
    <property type="entry name" value="ABC_trans_N"/>
    <property type="match status" value="1"/>
</dbReference>
<feature type="transmembrane region" description="Helical" evidence="15">
    <location>
        <begin position="1461"/>
        <end position="1479"/>
    </location>
</feature>
<keyword evidence="3" id="KW-0813">Transport</keyword>
<evidence type="ECO:0000256" key="5">
    <source>
        <dbReference type="ARBA" id="ARBA00022692"/>
    </source>
</evidence>
<dbReference type="InterPro" id="IPR017871">
    <property type="entry name" value="ABC_transporter-like_CS"/>
</dbReference>
<dbReference type="EMBL" id="PDNA01000120">
    <property type="protein sequence ID" value="PGH12263.1"/>
    <property type="molecule type" value="Genomic_DNA"/>
</dbReference>
<gene>
    <name evidence="17" type="ORF">AJ80_06777</name>
</gene>
<dbReference type="PROSITE" id="PS50893">
    <property type="entry name" value="ABC_TRANSPORTER_2"/>
    <property type="match status" value="2"/>
</dbReference>
<evidence type="ECO:0000256" key="13">
    <source>
        <dbReference type="ARBA" id="ARBA00049037"/>
    </source>
</evidence>
<comment type="catalytic activity">
    <reaction evidence="11">
        <text>voriconazole(in) + ATP + H2O = voriconazole(out) + ADP + phosphate + H(+)</text>
        <dbReference type="Rhea" id="RHEA:61912"/>
        <dbReference type="ChEBI" id="CHEBI:10023"/>
        <dbReference type="ChEBI" id="CHEBI:15377"/>
        <dbReference type="ChEBI" id="CHEBI:15378"/>
        <dbReference type="ChEBI" id="CHEBI:30616"/>
        <dbReference type="ChEBI" id="CHEBI:43474"/>
        <dbReference type="ChEBI" id="CHEBI:456216"/>
    </reaction>
    <physiologicalReaction direction="left-to-right" evidence="11">
        <dbReference type="Rhea" id="RHEA:61913"/>
    </physiologicalReaction>
</comment>
<dbReference type="SUPFAM" id="SSF52540">
    <property type="entry name" value="P-loop containing nucleoside triphosphate hydrolases"/>
    <property type="match status" value="2"/>
</dbReference>
<feature type="transmembrane region" description="Helical" evidence="15">
    <location>
        <begin position="760"/>
        <end position="781"/>
    </location>
</feature>
<dbReference type="SMART" id="SM00382">
    <property type="entry name" value="AAA"/>
    <property type="match status" value="2"/>
</dbReference>
<feature type="transmembrane region" description="Helical" evidence="15">
    <location>
        <begin position="1365"/>
        <end position="1384"/>
    </location>
</feature>
<evidence type="ECO:0000256" key="10">
    <source>
        <dbReference type="ARBA" id="ARBA00047646"/>
    </source>
</evidence>
<dbReference type="GO" id="GO:0005524">
    <property type="term" value="F:ATP binding"/>
    <property type="evidence" value="ECO:0007669"/>
    <property type="project" value="UniProtKB-KW"/>
</dbReference>
<dbReference type="CDD" id="cd03233">
    <property type="entry name" value="ABCG_PDR_domain1"/>
    <property type="match status" value="1"/>
</dbReference>
<dbReference type="Proteomes" id="UP000224634">
    <property type="component" value="Unassembled WGS sequence"/>
</dbReference>
<evidence type="ECO:0000313" key="17">
    <source>
        <dbReference type="EMBL" id="PGH12263.1"/>
    </source>
</evidence>
<dbReference type="FunFam" id="3.40.50.300:FF:000054">
    <property type="entry name" value="ABC multidrug transporter atrF"/>
    <property type="match status" value="1"/>
</dbReference>
<keyword evidence="8 15" id="KW-1133">Transmembrane helix</keyword>
<keyword evidence="6" id="KW-0547">Nucleotide-binding</keyword>
<evidence type="ECO:0000256" key="14">
    <source>
        <dbReference type="SAM" id="MobiDB-lite"/>
    </source>
</evidence>
<keyword evidence="18" id="KW-1185">Reference proteome</keyword>
<feature type="transmembrane region" description="Helical" evidence="15">
    <location>
        <begin position="1307"/>
        <end position="1329"/>
    </location>
</feature>
<evidence type="ECO:0000256" key="15">
    <source>
        <dbReference type="SAM" id="Phobius"/>
    </source>
</evidence>
<dbReference type="STRING" id="1447883.A0A2B7XU18"/>
<protein>
    <recommendedName>
        <fullName evidence="16">ABC transporter domain-containing protein</fullName>
    </recommendedName>
</protein>
<feature type="domain" description="ABC transporter" evidence="16">
    <location>
        <begin position="853"/>
        <end position="1096"/>
    </location>
</feature>
<evidence type="ECO:0000256" key="7">
    <source>
        <dbReference type="ARBA" id="ARBA00022840"/>
    </source>
</evidence>
<feature type="transmembrane region" description="Helical" evidence="15">
    <location>
        <begin position="1262"/>
        <end position="1295"/>
    </location>
</feature>
<comment type="similarity">
    <text evidence="2">Belongs to the ABC transporter superfamily. ABCG family. PDR (TC 3.A.1.205) subfamily.</text>
</comment>
<organism evidence="17 18">
    <name type="scientific">Polytolypa hystricis (strain UAMH7299)</name>
    <dbReference type="NCBI Taxonomy" id="1447883"/>
    <lineage>
        <taxon>Eukaryota</taxon>
        <taxon>Fungi</taxon>
        <taxon>Dikarya</taxon>
        <taxon>Ascomycota</taxon>
        <taxon>Pezizomycotina</taxon>
        <taxon>Eurotiomycetes</taxon>
        <taxon>Eurotiomycetidae</taxon>
        <taxon>Onygenales</taxon>
        <taxon>Onygenales incertae sedis</taxon>
        <taxon>Polytolypa</taxon>
    </lineage>
</organism>